<reference evidence="2 3" key="1">
    <citation type="submission" date="2019-01" db="EMBL/GenBank/DDBJ databases">
        <title>Leuconostoc litchii sp. nov., a novel lactic acid bacterium isolated from lychee.</title>
        <authorList>
            <person name="Wang L.-T."/>
        </authorList>
    </citation>
    <scope>NUCLEOTIDE SEQUENCE [LARGE SCALE GENOMIC DNA]</scope>
    <source>
        <strain evidence="2 3">MB7</strain>
    </source>
</reference>
<dbReference type="Proteomes" id="UP000442244">
    <property type="component" value="Unassembled WGS sequence"/>
</dbReference>
<evidence type="ECO:0000313" key="2">
    <source>
        <dbReference type="EMBL" id="TYC46412.1"/>
    </source>
</evidence>
<keyword evidence="1" id="KW-0812">Transmembrane</keyword>
<evidence type="ECO:0008006" key="4">
    <source>
        <dbReference type="Google" id="ProtNLM"/>
    </source>
</evidence>
<evidence type="ECO:0000256" key="1">
    <source>
        <dbReference type="SAM" id="Phobius"/>
    </source>
</evidence>
<name>A0A6P2CQJ0_9LACO</name>
<protein>
    <recommendedName>
        <fullName evidence="4">DUF2178 domain-containing protein</fullName>
    </recommendedName>
</protein>
<feature type="transmembrane region" description="Helical" evidence="1">
    <location>
        <begin position="12"/>
        <end position="31"/>
    </location>
</feature>
<feature type="transmembrane region" description="Helical" evidence="1">
    <location>
        <begin position="74"/>
        <end position="93"/>
    </location>
</feature>
<organism evidence="2 3">
    <name type="scientific">Leuconostoc litchii</name>
    <dbReference type="NCBI Taxonomy" id="1981069"/>
    <lineage>
        <taxon>Bacteria</taxon>
        <taxon>Bacillati</taxon>
        <taxon>Bacillota</taxon>
        <taxon>Bacilli</taxon>
        <taxon>Lactobacillales</taxon>
        <taxon>Lactobacillaceae</taxon>
        <taxon>Leuconostoc</taxon>
    </lineage>
</organism>
<feature type="transmembrane region" description="Helical" evidence="1">
    <location>
        <begin position="37"/>
        <end position="53"/>
    </location>
</feature>
<dbReference type="OrthoDB" id="2144452at2"/>
<dbReference type="EMBL" id="SDGY01000004">
    <property type="protein sequence ID" value="TYC46412.1"/>
    <property type="molecule type" value="Genomic_DNA"/>
</dbReference>
<keyword evidence="3" id="KW-1185">Reference proteome</keyword>
<proteinExistence type="predicted"/>
<sequence>MKNRKNVVNYKEIGIFALILLVIVFVLLKVVPTSFRYGILTAVSISMIIMSMTKKKIVDHDERNYLIDLKAKAVAFNIIEVVFGLLLLSFSIIHIPFIALVLTLVAYLILKMCNLLMFSYYHKNN</sequence>
<dbReference type="AlphaFoldDB" id="A0A6P2CQJ0"/>
<accession>A0A6P2CQJ0</accession>
<gene>
    <name evidence="2" type="ORF">ESZ47_06890</name>
</gene>
<evidence type="ECO:0000313" key="3">
    <source>
        <dbReference type="Proteomes" id="UP000442244"/>
    </source>
</evidence>
<comment type="caution">
    <text evidence="2">The sequence shown here is derived from an EMBL/GenBank/DDBJ whole genome shotgun (WGS) entry which is preliminary data.</text>
</comment>
<feature type="transmembrane region" description="Helical" evidence="1">
    <location>
        <begin position="99"/>
        <end position="121"/>
    </location>
</feature>
<keyword evidence="1" id="KW-0472">Membrane</keyword>
<keyword evidence="1" id="KW-1133">Transmembrane helix</keyword>
<dbReference type="RefSeq" id="WP_148606012.1">
    <property type="nucleotide sequence ID" value="NZ_BSUV01000006.1"/>
</dbReference>